<proteinExistence type="predicted"/>
<evidence type="ECO:0000256" key="1">
    <source>
        <dbReference type="ARBA" id="ARBA00001946"/>
    </source>
</evidence>
<dbReference type="EMBL" id="BSKO01000001">
    <property type="protein sequence ID" value="GLO65251.1"/>
    <property type="molecule type" value="Genomic_DNA"/>
</dbReference>
<sequence length="180" mass="20921">MEKWKTLQSEYIHKSDFGNIRKDNCELLDGTIIEAYHVNEYPDWVNAVVITKEKEIVIVEQFRYAGNDTFLEIPAGNLEEFETCEAGIVREVMEETGYISPHRPILLGEFMVNPATQTNKIKTFLILDAEKEKEQNLDDIEDINVHLFNFDTFGHMLRSSSLKTQLFTAHAYYMAKDYLT</sequence>
<evidence type="ECO:0000259" key="3">
    <source>
        <dbReference type="PROSITE" id="PS51462"/>
    </source>
</evidence>
<keyword evidence="5" id="KW-1185">Reference proteome</keyword>
<gene>
    <name evidence="4" type="ORF">MACH08_10350</name>
</gene>
<comment type="cofactor">
    <cofactor evidence="1">
        <name>Mg(2+)</name>
        <dbReference type="ChEBI" id="CHEBI:18420"/>
    </cofactor>
</comment>
<dbReference type="InterPro" id="IPR015797">
    <property type="entry name" value="NUDIX_hydrolase-like_dom_sf"/>
</dbReference>
<feature type="domain" description="Nudix hydrolase" evidence="3">
    <location>
        <begin position="40"/>
        <end position="170"/>
    </location>
</feature>
<evidence type="ECO:0000313" key="5">
    <source>
        <dbReference type="Proteomes" id="UP001275436"/>
    </source>
</evidence>
<evidence type="ECO:0000313" key="4">
    <source>
        <dbReference type="EMBL" id="GLO65251.1"/>
    </source>
</evidence>
<name>A0ABQ5TG89_9BACI</name>
<dbReference type="Pfam" id="PF00293">
    <property type="entry name" value="NUDIX"/>
    <property type="match status" value="1"/>
</dbReference>
<evidence type="ECO:0000256" key="2">
    <source>
        <dbReference type="ARBA" id="ARBA00022801"/>
    </source>
</evidence>
<organism evidence="4 5">
    <name type="scientific">Oceanobacillus kimchii</name>
    <dbReference type="NCBI Taxonomy" id="746691"/>
    <lineage>
        <taxon>Bacteria</taxon>
        <taxon>Bacillati</taxon>
        <taxon>Bacillota</taxon>
        <taxon>Bacilli</taxon>
        <taxon>Bacillales</taxon>
        <taxon>Bacillaceae</taxon>
        <taxon>Oceanobacillus</taxon>
    </lineage>
</organism>
<comment type="caution">
    <text evidence="4">The sequence shown here is derived from an EMBL/GenBank/DDBJ whole genome shotgun (WGS) entry which is preliminary data.</text>
</comment>
<keyword evidence="2" id="KW-0378">Hydrolase</keyword>
<dbReference type="PANTHER" id="PTHR11839">
    <property type="entry name" value="UDP/ADP-SUGAR PYROPHOSPHATASE"/>
    <property type="match status" value="1"/>
</dbReference>
<reference evidence="4 5" key="1">
    <citation type="submission" date="2023-02" db="EMBL/GenBank/DDBJ databases">
        <title>Oceanobacillus kimchii IFOP_LL358 isolated form Alexandrium catenella lab strain.</title>
        <authorList>
            <person name="Gajardo G."/>
            <person name="Ueki S."/>
            <person name="Maruyama F."/>
        </authorList>
    </citation>
    <scope>NUCLEOTIDE SEQUENCE [LARGE SCALE GENOMIC DNA]</scope>
    <source>
        <strain evidence="4 5">IFOP_LL358</strain>
    </source>
</reference>
<accession>A0ABQ5TG89</accession>
<dbReference type="InterPro" id="IPR020084">
    <property type="entry name" value="NUDIX_hydrolase_CS"/>
</dbReference>
<dbReference type="PROSITE" id="PS51462">
    <property type="entry name" value="NUDIX"/>
    <property type="match status" value="1"/>
</dbReference>
<dbReference type="Gene3D" id="3.90.79.10">
    <property type="entry name" value="Nucleoside Triphosphate Pyrophosphohydrolase"/>
    <property type="match status" value="1"/>
</dbReference>
<dbReference type="PROSITE" id="PS00893">
    <property type="entry name" value="NUDIX_BOX"/>
    <property type="match status" value="1"/>
</dbReference>
<dbReference type="InterPro" id="IPR000086">
    <property type="entry name" value="NUDIX_hydrolase_dom"/>
</dbReference>
<dbReference type="Proteomes" id="UP001275436">
    <property type="component" value="Unassembled WGS sequence"/>
</dbReference>
<protein>
    <recommendedName>
        <fullName evidence="3">Nudix hydrolase domain-containing protein</fullName>
    </recommendedName>
</protein>
<dbReference type="SUPFAM" id="SSF55811">
    <property type="entry name" value="Nudix"/>
    <property type="match status" value="1"/>
</dbReference>
<dbReference type="RefSeq" id="WP_069686335.1">
    <property type="nucleotide sequence ID" value="NZ_BSKO01000001.1"/>
</dbReference>
<dbReference type="CDD" id="cd03424">
    <property type="entry name" value="NUDIX_ADPRase_Nudt5_UGPPase_Nudt14"/>
    <property type="match status" value="1"/>
</dbReference>
<dbReference type="PANTHER" id="PTHR11839:SF18">
    <property type="entry name" value="NUDIX HYDROLASE DOMAIN-CONTAINING PROTEIN"/>
    <property type="match status" value="1"/>
</dbReference>